<name>A0AAW2TV28_SESRA</name>
<dbReference type="EMBL" id="JACGWJ010000007">
    <property type="protein sequence ID" value="KAL0408404.1"/>
    <property type="molecule type" value="Genomic_DNA"/>
</dbReference>
<feature type="compositionally biased region" description="Basic and acidic residues" evidence="1">
    <location>
        <begin position="52"/>
        <end position="62"/>
    </location>
</feature>
<reference evidence="2" key="2">
    <citation type="journal article" date="2024" name="Plant">
        <title>Genomic evolution and insights into agronomic trait innovations of Sesamum species.</title>
        <authorList>
            <person name="Miao H."/>
            <person name="Wang L."/>
            <person name="Qu L."/>
            <person name="Liu H."/>
            <person name="Sun Y."/>
            <person name="Le M."/>
            <person name="Wang Q."/>
            <person name="Wei S."/>
            <person name="Zheng Y."/>
            <person name="Lin W."/>
            <person name="Duan Y."/>
            <person name="Cao H."/>
            <person name="Xiong S."/>
            <person name="Wang X."/>
            <person name="Wei L."/>
            <person name="Li C."/>
            <person name="Ma Q."/>
            <person name="Ju M."/>
            <person name="Zhao R."/>
            <person name="Li G."/>
            <person name="Mu C."/>
            <person name="Tian Q."/>
            <person name="Mei H."/>
            <person name="Zhang T."/>
            <person name="Gao T."/>
            <person name="Zhang H."/>
        </authorList>
    </citation>
    <scope>NUCLEOTIDE SEQUENCE</scope>
    <source>
        <strain evidence="2">G02</strain>
    </source>
</reference>
<organism evidence="2">
    <name type="scientific">Sesamum radiatum</name>
    <name type="common">Black benniseed</name>
    <dbReference type="NCBI Taxonomy" id="300843"/>
    <lineage>
        <taxon>Eukaryota</taxon>
        <taxon>Viridiplantae</taxon>
        <taxon>Streptophyta</taxon>
        <taxon>Embryophyta</taxon>
        <taxon>Tracheophyta</taxon>
        <taxon>Spermatophyta</taxon>
        <taxon>Magnoliopsida</taxon>
        <taxon>eudicotyledons</taxon>
        <taxon>Gunneridae</taxon>
        <taxon>Pentapetalae</taxon>
        <taxon>asterids</taxon>
        <taxon>lamiids</taxon>
        <taxon>Lamiales</taxon>
        <taxon>Pedaliaceae</taxon>
        <taxon>Sesamum</taxon>
    </lineage>
</organism>
<accession>A0AAW2TV28</accession>
<dbReference type="AlphaFoldDB" id="A0AAW2TV28"/>
<feature type="compositionally biased region" description="Polar residues" evidence="1">
    <location>
        <begin position="10"/>
        <end position="30"/>
    </location>
</feature>
<protein>
    <submittedName>
        <fullName evidence="2">Uncharacterized protein</fullName>
    </submittedName>
</protein>
<comment type="caution">
    <text evidence="2">The sequence shown here is derived from an EMBL/GenBank/DDBJ whole genome shotgun (WGS) entry which is preliminary data.</text>
</comment>
<gene>
    <name evidence="2" type="ORF">Sradi_1774800</name>
</gene>
<feature type="region of interest" description="Disordered" evidence="1">
    <location>
        <begin position="1"/>
        <end position="62"/>
    </location>
</feature>
<sequence>MPHEIAGPSATIQDQAPSLPLQSTQNAQITNPPPPSTHPTHSKRLGSNPPRETVDHSQPKDHLPQALLSTVTPTLNLSKPISDSSKVVEFPSIHGERRVGLCAD</sequence>
<proteinExistence type="predicted"/>
<evidence type="ECO:0000313" key="2">
    <source>
        <dbReference type="EMBL" id="KAL0408404.1"/>
    </source>
</evidence>
<reference evidence="2" key="1">
    <citation type="submission" date="2020-06" db="EMBL/GenBank/DDBJ databases">
        <authorList>
            <person name="Li T."/>
            <person name="Hu X."/>
            <person name="Zhang T."/>
            <person name="Song X."/>
            <person name="Zhang H."/>
            <person name="Dai N."/>
            <person name="Sheng W."/>
            <person name="Hou X."/>
            <person name="Wei L."/>
        </authorList>
    </citation>
    <scope>NUCLEOTIDE SEQUENCE</scope>
    <source>
        <strain evidence="2">G02</strain>
        <tissue evidence="2">Leaf</tissue>
    </source>
</reference>
<evidence type="ECO:0000256" key="1">
    <source>
        <dbReference type="SAM" id="MobiDB-lite"/>
    </source>
</evidence>